<accession>A0A1H0F5N9</accession>
<sequence length="373" mass="42557">MQMNRFKGTEVSALGLGCMRLPKVTPEKEDIDYTRAQQIVDYAYEHGINYFDTAHMYHGGMSEEFVGHALKKYNRSSYFLATKMPVWMADTPAGVERIFNLQLSRLQTDYFDFYLIHALNKSVFQRCKELGAYEFLARKKQEGAIRFLGFSFHDVPDQLEIICNEYEWDFAQIQLNYLDWEMQDAKRQYEILERHGLPCIVMEPVRGGLLASPCEASNRIFKEARPEQSVASWAIRYAASLPNVLTVLSGMSNLEQIRDNVSTMEHFEPLTEQDYSVISRAVAAYKAHSTIPCTGCRYCMDCPNGVDIPKMFSLYNHYAISRDADGYRTAYAALPEAERAESCIACGICAQHCPQAISIPEKLAQIRETVAKL</sequence>
<dbReference type="Pfam" id="PF13187">
    <property type="entry name" value="Fer4_9"/>
    <property type="match status" value="1"/>
</dbReference>
<dbReference type="InterPro" id="IPR017900">
    <property type="entry name" value="4Fe4S_Fe_S_CS"/>
</dbReference>
<evidence type="ECO:0000313" key="6">
    <source>
        <dbReference type="Proteomes" id="UP000199182"/>
    </source>
</evidence>
<dbReference type="Gene3D" id="3.20.20.100">
    <property type="entry name" value="NADP-dependent oxidoreductase domain"/>
    <property type="match status" value="1"/>
</dbReference>
<gene>
    <name evidence="5" type="ORF">SAMN05192585_1388</name>
</gene>
<dbReference type="GO" id="GO:0046872">
    <property type="term" value="F:metal ion binding"/>
    <property type="evidence" value="ECO:0007669"/>
    <property type="project" value="UniProtKB-KW"/>
</dbReference>
<evidence type="ECO:0000256" key="1">
    <source>
        <dbReference type="ARBA" id="ARBA00022723"/>
    </source>
</evidence>
<dbReference type="PANTHER" id="PTHR43312:SF2">
    <property type="entry name" value="OXIDOREDUCTASE"/>
    <property type="match status" value="1"/>
</dbReference>
<dbReference type="Gene3D" id="1.10.1060.10">
    <property type="entry name" value="Alpha-helical ferredoxin"/>
    <property type="match status" value="1"/>
</dbReference>
<reference evidence="5 6" key="1">
    <citation type="submission" date="2016-10" db="EMBL/GenBank/DDBJ databases">
        <authorList>
            <person name="de Groot N.N."/>
        </authorList>
    </citation>
    <scope>NUCLEOTIDE SEQUENCE [LARGE SCALE GENOMIC DNA]</scope>
    <source>
        <strain evidence="5 6">CGMCC 1.5012</strain>
    </source>
</reference>
<dbReference type="InterPro" id="IPR009051">
    <property type="entry name" value="Helical_ferredxn"/>
</dbReference>
<dbReference type="Pfam" id="PF00248">
    <property type="entry name" value="Aldo_ket_red"/>
    <property type="match status" value="1"/>
</dbReference>
<organism evidence="5 6">
    <name type="scientific">Acetanaerobacterium elongatum</name>
    <dbReference type="NCBI Taxonomy" id="258515"/>
    <lineage>
        <taxon>Bacteria</taxon>
        <taxon>Bacillati</taxon>
        <taxon>Bacillota</taxon>
        <taxon>Clostridia</taxon>
        <taxon>Eubacteriales</taxon>
        <taxon>Oscillospiraceae</taxon>
        <taxon>Acetanaerobacterium</taxon>
    </lineage>
</organism>
<dbReference type="PROSITE" id="PS00198">
    <property type="entry name" value="4FE4S_FER_1"/>
    <property type="match status" value="1"/>
</dbReference>
<name>A0A1H0F5N9_9FIRM</name>
<protein>
    <recommendedName>
        <fullName evidence="4">4Fe-4S ferredoxin-type domain-containing protein</fullName>
    </recommendedName>
</protein>
<proteinExistence type="predicted"/>
<evidence type="ECO:0000256" key="2">
    <source>
        <dbReference type="ARBA" id="ARBA00023004"/>
    </source>
</evidence>
<dbReference type="Proteomes" id="UP000199182">
    <property type="component" value="Unassembled WGS sequence"/>
</dbReference>
<keyword evidence="6" id="KW-1185">Reference proteome</keyword>
<evidence type="ECO:0000259" key="4">
    <source>
        <dbReference type="PROSITE" id="PS51379"/>
    </source>
</evidence>
<dbReference type="PROSITE" id="PS51379">
    <property type="entry name" value="4FE4S_FER_2"/>
    <property type="match status" value="1"/>
</dbReference>
<dbReference type="InterPro" id="IPR023210">
    <property type="entry name" value="NADP_OxRdtase_dom"/>
</dbReference>
<evidence type="ECO:0000256" key="3">
    <source>
        <dbReference type="ARBA" id="ARBA00023014"/>
    </source>
</evidence>
<dbReference type="CDD" id="cd19096">
    <property type="entry name" value="AKR_Fe-S_oxidoreductase"/>
    <property type="match status" value="1"/>
</dbReference>
<dbReference type="EMBL" id="FNID01000038">
    <property type="protein sequence ID" value="SDN89892.1"/>
    <property type="molecule type" value="Genomic_DNA"/>
</dbReference>
<keyword evidence="3" id="KW-0411">Iron-sulfur</keyword>
<feature type="domain" description="4Fe-4S ferredoxin-type" evidence="4">
    <location>
        <begin position="333"/>
        <end position="362"/>
    </location>
</feature>
<dbReference type="InterPro" id="IPR036812">
    <property type="entry name" value="NAD(P)_OxRdtase_dom_sf"/>
</dbReference>
<keyword evidence="2" id="KW-0408">Iron</keyword>
<dbReference type="SUPFAM" id="SSF46548">
    <property type="entry name" value="alpha-helical ferredoxin"/>
    <property type="match status" value="1"/>
</dbReference>
<dbReference type="RefSeq" id="WP_205408703.1">
    <property type="nucleotide sequence ID" value="NZ_FNID01000038.1"/>
</dbReference>
<dbReference type="PANTHER" id="PTHR43312">
    <property type="entry name" value="D-THREO-ALDOSE 1-DEHYDROGENASE"/>
    <property type="match status" value="1"/>
</dbReference>
<evidence type="ECO:0000313" key="5">
    <source>
        <dbReference type="EMBL" id="SDN89892.1"/>
    </source>
</evidence>
<dbReference type="InterPro" id="IPR017896">
    <property type="entry name" value="4Fe4S_Fe-S-bd"/>
</dbReference>
<keyword evidence="1" id="KW-0479">Metal-binding</keyword>
<dbReference type="InterPro" id="IPR053135">
    <property type="entry name" value="AKR2_Oxidoreductase"/>
</dbReference>
<dbReference type="STRING" id="258515.SAMN05192585_1388"/>
<dbReference type="GO" id="GO:0051536">
    <property type="term" value="F:iron-sulfur cluster binding"/>
    <property type="evidence" value="ECO:0007669"/>
    <property type="project" value="UniProtKB-KW"/>
</dbReference>
<dbReference type="AlphaFoldDB" id="A0A1H0F5N9"/>
<dbReference type="SUPFAM" id="SSF51430">
    <property type="entry name" value="NAD(P)-linked oxidoreductase"/>
    <property type="match status" value="1"/>
</dbReference>